<feature type="region of interest" description="Disordered" evidence="1">
    <location>
        <begin position="1"/>
        <end position="122"/>
    </location>
</feature>
<proteinExistence type="predicted"/>
<sequence length="122" mass="12927">MTEAKNAKLMDTEPGGENTQYESASTFTQPHAKSQGQFSDPNPNEAKQQLQQQKRERSEQTAENIRSGEATSEHGFGGETVGNSGEANQGSAFGREVEDGDRNGNGQMRTEQGYGGGSGIGG</sequence>
<protein>
    <submittedName>
        <fullName evidence="2">Uncharacterized protein</fullName>
    </submittedName>
</protein>
<feature type="compositionally biased region" description="Basic and acidic residues" evidence="1">
    <location>
        <begin position="1"/>
        <end position="11"/>
    </location>
</feature>
<feature type="compositionally biased region" description="Gly residues" evidence="1">
    <location>
        <begin position="113"/>
        <end position="122"/>
    </location>
</feature>
<dbReference type="OrthoDB" id="5386823at2759"/>
<feature type="compositionally biased region" description="Polar residues" evidence="1">
    <location>
        <begin position="17"/>
        <end position="52"/>
    </location>
</feature>
<feature type="compositionally biased region" description="Polar residues" evidence="1">
    <location>
        <begin position="81"/>
        <end position="91"/>
    </location>
</feature>
<evidence type="ECO:0000256" key="1">
    <source>
        <dbReference type="SAM" id="MobiDB-lite"/>
    </source>
</evidence>
<gene>
    <name evidence="2" type="ORF">L207DRAFT_629852</name>
</gene>
<name>A0A2J6S3P3_HYAVF</name>
<keyword evidence="3" id="KW-1185">Reference proteome</keyword>
<dbReference type="Proteomes" id="UP000235786">
    <property type="component" value="Unassembled WGS sequence"/>
</dbReference>
<evidence type="ECO:0000313" key="2">
    <source>
        <dbReference type="EMBL" id="PMD45367.1"/>
    </source>
</evidence>
<organism evidence="2 3">
    <name type="scientific">Hyaloscypha variabilis (strain UAMH 11265 / GT02V1 / F)</name>
    <name type="common">Meliniomyces variabilis</name>
    <dbReference type="NCBI Taxonomy" id="1149755"/>
    <lineage>
        <taxon>Eukaryota</taxon>
        <taxon>Fungi</taxon>
        <taxon>Dikarya</taxon>
        <taxon>Ascomycota</taxon>
        <taxon>Pezizomycotina</taxon>
        <taxon>Leotiomycetes</taxon>
        <taxon>Helotiales</taxon>
        <taxon>Hyaloscyphaceae</taxon>
        <taxon>Hyaloscypha</taxon>
        <taxon>Hyaloscypha variabilis</taxon>
    </lineage>
</organism>
<dbReference type="EMBL" id="KZ613940">
    <property type="protein sequence ID" value="PMD45367.1"/>
    <property type="molecule type" value="Genomic_DNA"/>
</dbReference>
<evidence type="ECO:0000313" key="3">
    <source>
        <dbReference type="Proteomes" id="UP000235786"/>
    </source>
</evidence>
<accession>A0A2J6S3P3</accession>
<dbReference type="AlphaFoldDB" id="A0A2J6S3P3"/>
<reference evidence="2 3" key="1">
    <citation type="submission" date="2016-04" db="EMBL/GenBank/DDBJ databases">
        <title>A degradative enzymes factory behind the ericoid mycorrhizal symbiosis.</title>
        <authorList>
            <consortium name="DOE Joint Genome Institute"/>
            <person name="Martino E."/>
            <person name="Morin E."/>
            <person name="Grelet G."/>
            <person name="Kuo A."/>
            <person name="Kohler A."/>
            <person name="Daghino S."/>
            <person name="Barry K."/>
            <person name="Choi C."/>
            <person name="Cichocki N."/>
            <person name="Clum A."/>
            <person name="Copeland A."/>
            <person name="Hainaut M."/>
            <person name="Haridas S."/>
            <person name="Labutti K."/>
            <person name="Lindquist E."/>
            <person name="Lipzen A."/>
            <person name="Khouja H.-R."/>
            <person name="Murat C."/>
            <person name="Ohm R."/>
            <person name="Olson A."/>
            <person name="Spatafora J."/>
            <person name="Veneault-Fourrey C."/>
            <person name="Henrissat B."/>
            <person name="Grigoriev I."/>
            <person name="Martin F."/>
            <person name="Perotto S."/>
        </authorList>
    </citation>
    <scope>NUCLEOTIDE SEQUENCE [LARGE SCALE GENOMIC DNA]</scope>
    <source>
        <strain evidence="2 3">F</strain>
    </source>
</reference>